<evidence type="ECO:0000313" key="3">
    <source>
        <dbReference type="EMBL" id="KAF7219057.1"/>
    </source>
</evidence>
<dbReference type="Gene3D" id="2.130.10.10">
    <property type="entry name" value="YVTN repeat-like/Quinoprotein amine dehydrogenase"/>
    <property type="match status" value="2"/>
</dbReference>
<evidence type="ECO:0000256" key="1">
    <source>
        <dbReference type="ARBA" id="ARBA00022737"/>
    </source>
</evidence>
<dbReference type="SUPFAM" id="SSF52540">
    <property type="entry name" value="P-loop containing nucleoside triphosphate hydrolases"/>
    <property type="match status" value="1"/>
</dbReference>
<dbReference type="InterPro" id="IPR011047">
    <property type="entry name" value="Quinoprotein_ADH-like_sf"/>
</dbReference>
<dbReference type="KEGG" id="nfu:107380427"/>
<dbReference type="OMA" id="HAHTSLW"/>
<dbReference type="PANTHER" id="PTHR19871:SF29">
    <property type="entry name" value="NACHT AND WD REPEAT DOMAIN-CONTAINING PROTEIN 2-LIKE"/>
    <property type="match status" value="1"/>
</dbReference>
<comment type="caution">
    <text evidence="3">The sequence shown here is derived from an EMBL/GenBank/DDBJ whole genome shotgun (WGS) entry which is preliminary data.</text>
</comment>
<dbReference type="InterPro" id="IPR027417">
    <property type="entry name" value="P-loop_NTPase"/>
</dbReference>
<name>A0A9D2YED6_NOTFU</name>
<dbReference type="PANTHER" id="PTHR19871">
    <property type="entry name" value="BETA TRANSDUCIN-RELATED PROTEIN"/>
    <property type="match status" value="1"/>
</dbReference>
<dbReference type="EMBL" id="JAAVVJ010000007">
    <property type="protein sequence ID" value="KAF7219057.1"/>
    <property type="molecule type" value="Genomic_DNA"/>
</dbReference>
<dbReference type="InterPro" id="IPR036322">
    <property type="entry name" value="WD40_repeat_dom_sf"/>
</dbReference>
<dbReference type="SUPFAM" id="SSF50998">
    <property type="entry name" value="Quinoprotein alcohol dehydrogenase-like"/>
    <property type="match status" value="1"/>
</dbReference>
<dbReference type="OrthoDB" id="2325716at2759"/>
<feature type="domain" description="Nephrocystin 3-like N-terminal" evidence="2">
    <location>
        <begin position="361"/>
        <end position="435"/>
    </location>
</feature>
<gene>
    <name evidence="3" type="ORF">G4P62_006511</name>
</gene>
<dbReference type="Gene3D" id="3.40.50.300">
    <property type="entry name" value="P-loop containing nucleotide triphosphate hydrolases"/>
    <property type="match status" value="1"/>
</dbReference>
<accession>A0A9D2YED6</accession>
<dbReference type="InterPro" id="IPR056884">
    <property type="entry name" value="NPHP3-like_N"/>
</dbReference>
<dbReference type="InterPro" id="IPR015943">
    <property type="entry name" value="WD40/YVTN_repeat-like_dom_sf"/>
</dbReference>
<dbReference type="InterPro" id="IPR052752">
    <property type="entry name" value="NACHT-WD_repeat"/>
</dbReference>
<dbReference type="SUPFAM" id="SSF50978">
    <property type="entry name" value="WD40 repeat-like"/>
    <property type="match status" value="1"/>
</dbReference>
<organism evidence="3 4">
    <name type="scientific">Nothobranchius furzeri</name>
    <name type="common">Turquoise killifish</name>
    <dbReference type="NCBI Taxonomy" id="105023"/>
    <lineage>
        <taxon>Eukaryota</taxon>
        <taxon>Metazoa</taxon>
        <taxon>Chordata</taxon>
        <taxon>Craniata</taxon>
        <taxon>Vertebrata</taxon>
        <taxon>Euteleostomi</taxon>
        <taxon>Actinopterygii</taxon>
        <taxon>Neopterygii</taxon>
        <taxon>Teleostei</taxon>
        <taxon>Neoteleostei</taxon>
        <taxon>Acanthomorphata</taxon>
        <taxon>Ovalentaria</taxon>
        <taxon>Atherinomorphae</taxon>
        <taxon>Cyprinodontiformes</taxon>
        <taxon>Nothobranchiidae</taxon>
        <taxon>Nothobranchius</taxon>
    </lineage>
</organism>
<dbReference type="Pfam" id="PF24883">
    <property type="entry name" value="NPHP3_N"/>
    <property type="match status" value="1"/>
</dbReference>
<dbReference type="SMART" id="SM00320">
    <property type="entry name" value="WD40"/>
    <property type="match status" value="4"/>
</dbReference>
<dbReference type="Proteomes" id="UP000822369">
    <property type="component" value="Chromosome 7"/>
</dbReference>
<evidence type="ECO:0000313" key="4">
    <source>
        <dbReference type="Proteomes" id="UP000822369"/>
    </source>
</evidence>
<sequence length="1670" mass="185599">MLSTGKDCFSSPSSCSSTCVKLYLCSNPEDSVVERRALRENVFPRFREHCRHSLELDVRVIDPFESSDPRHWPDENTRQQLIEQCRESSAGPFLLALIGHRYGTAGLPTQVEVSEYQLLLQESQQEGVCTRRLEGAYQRDENTVPPSYCLRPQAEVTKEGCSNTKYEEELRRVFQTAVSLCVHNKVMTPDRGRVLCRSALDADLRFALEKCPVGRISSGCVVYVHKVINANEDRGETQVKSQLQTKSEFKILDPPSPTQNDLLSDLCDQFLPALVSSSQLLLYNTTTECDRRHGYTTVRRRSYTESLCQQVFADLVMLTENLNTSLLGGDTRTGEALCWERSEQTCNSLSGFYDIILPEEDKIKAFVLQRKHRCPLVVTGGPCTGKSVLAAHCAQQIKSWLSDSDPVVISYFCSLSVNTTPEHLLSSMCSQIAHRYGVQSLSKNGPNFCFTGPAENKTSSCSTSVLDSHHNHDGDLNLCTKSGPKIPHYDITTVRLSELEQHLECLLSLLPSTKCPLVLILDGLDQLEDDVAARIIRSLPSPLPDEVQLIITASSNCTHFLQSIESHYSEGRASVAKKSGFVCIQLESVNRKQCGKLMESLLKTSRRRVTSGQQALVNQALTSCCLPLYARLLHAHASLWRSDSDVTESSLPDGVHLSISSLLDHLELKHGSFVACAASYLTLSRTGLSEAELADLLFCDDCLLDVSPAEGHASKLKVTQVDVERLLLDLKHFLIKRTILNMEVLLWVSRHFGLVIKKKYLGTSEIRTRIHSKMADYFGDRWSCWDRKQPSSSGPKHPSSDNVRRVDMRTLLELPHHLLQSGRSAEFEHGLLMSSSFHQAMVQTGLLGDLVSMLEAGGGSSKMFLRERMLLISILKSCACFLQSSPLHLPTVMETSLLPYLEVFPHLEGYINDIRQERRQTRRGLGLVVCPSPCSVPPIRYSGYEVEANMVCVTEAAGNECGVVAEVMDDGSAWIRKGSCFDLAQLSLGPEQKELMFTGVKSSGQFLLLSTQSNRLFAWDVAGPERLLEINNPLRTESQLSQTVNRVTGFVAWRKKLCMWGNGETFVSVFDLSTETVTRFQCSSSVTCLVCPFNGSCLYCGQEDGTVSMFNMKTNSLLSTCSNSNCSAVTLIILHDEKQEMACIDRTGSIALWDVADNIQTPKLIKETFNPDDLYDILNSDYSGDICSLLLCQPHKVTLWDTCDWELWDQFLASEGRAFTQAVLSMDGHFFLALLDGCTFVLVWRISTGECVISLETNTPPHMLLKLGSDIIYISQNGCLTTWDAEMIHAVGSAPKMRSGVTGVVVEESRQQFYSTDGSENVWRWSLATGIPDVNFKHCGSVEKLQLSPNGVHLVSLSVGEIYIWRTKTRQNILRISNSRAADILITPNSNFGVSMSKQGLSHVWKVAHGAIVCSIHQYLADAQVSPESTFLIGLCCGGLLAASLWSGLISKRFTCVENSESVVAFHTLSEHPDFVVVMIASGAVYTWKLSEETVCRHFHLPNMFYCQPQNFQMSSDGSCALISTENDSINVLDLSRVRLCSFKAEGSVIKACMDNTGCYVAYISSPDNSCTCYRHAKLILTVARLSDGEKIGSVQLHSKPLLLFVSEQQTVFVGFEDGSVGVYAVSGVTVGEEEFIRERKSLEDHLEKCPFDREPLSLFCQDKPNITWP</sequence>
<dbReference type="InterPro" id="IPR001680">
    <property type="entry name" value="WD40_rpt"/>
</dbReference>
<evidence type="ECO:0000259" key="2">
    <source>
        <dbReference type="Pfam" id="PF24883"/>
    </source>
</evidence>
<keyword evidence="1" id="KW-0677">Repeat</keyword>
<reference evidence="3" key="1">
    <citation type="submission" date="2020-03" db="EMBL/GenBank/DDBJ databases">
        <title>Intra-Species Differences in Population Size shape Life History and Genome Evolution.</title>
        <authorList>
            <person name="Willemsen D."/>
            <person name="Cui R."/>
            <person name="Valenzano D.R."/>
        </authorList>
    </citation>
    <scope>NUCLEOTIDE SEQUENCE</scope>
    <source>
        <strain evidence="3">GRZ</strain>
        <tissue evidence="3">Whole</tissue>
    </source>
</reference>
<protein>
    <submittedName>
        <fullName evidence="3">NACHT and WD repeat domain-containing protein 2-like</fullName>
    </submittedName>
</protein>
<proteinExistence type="predicted"/>